<feature type="region of interest" description="Disordered" evidence="7">
    <location>
        <begin position="110"/>
        <end position="171"/>
    </location>
</feature>
<keyword evidence="3" id="KW-1133">Transmembrane helix</keyword>
<evidence type="ECO:0000256" key="2">
    <source>
        <dbReference type="ARBA" id="ARBA00022692"/>
    </source>
</evidence>
<dbReference type="Gene3D" id="3.40.50.1820">
    <property type="entry name" value="alpha/beta hydrolase"/>
    <property type="match status" value="1"/>
</dbReference>
<comment type="similarity">
    <text evidence="1">Belongs to the TMEM53 family.</text>
</comment>
<evidence type="ECO:0000256" key="3">
    <source>
        <dbReference type="ARBA" id="ARBA00022989"/>
    </source>
</evidence>
<comment type="caution">
    <text evidence="8">The sequence shown here is derived from an EMBL/GenBank/DDBJ whole genome shotgun (WGS) entry which is preliminary data.</text>
</comment>
<evidence type="ECO:0000256" key="7">
    <source>
        <dbReference type="SAM" id="MobiDB-lite"/>
    </source>
</evidence>
<reference evidence="8" key="1">
    <citation type="journal article" date="2019" name="Plant J.">
        <title>Chlorella vulgaris genome assembly and annotation reveals the molecular basis for metabolic acclimation to high light conditions.</title>
        <authorList>
            <person name="Cecchin M."/>
            <person name="Marcolungo L."/>
            <person name="Rossato M."/>
            <person name="Girolomoni L."/>
            <person name="Cosentino E."/>
            <person name="Cuine S."/>
            <person name="Li-Beisson Y."/>
            <person name="Delledonne M."/>
            <person name="Ballottari M."/>
        </authorList>
    </citation>
    <scope>NUCLEOTIDE SEQUENCE</scope>
    <source>
        <strain evidence="8">211/11P</strain>
    </source>
</reference>
<evidence type="ECO:0000256" key="5">
    <source>
        <dbReference type="ARBA" id="ARBA00023242"/>
    </source>
</evidence>
<dbReference type="InterPro" id="IPR008547">
    <property type="entry name" value="DUF829_TMEM53"/>
</dbReference>
<evidence type="ECO:0000313" key="9">
    <source>
        <dbReference type="Proteomes" id="UP001055712"/>
    </source>
</evidence>
<keyword evidence="2" id="KW-0812">Transmembrane</keyword>
<evidence type="ECO:0000256" key="1">
    <source>
        <dbReference type="ARBA" id="ARBA00007387"/>
    </source>
</evidence>
<protein>
    <submittedName>
        <fullName evidence="8">Uncharacterized protein</fullName>
    </submittedName>
</protein>
<dbReference type="PANTHER" id="PTHR12265:SF30">
    <property type="entry name" value="TRANSMEMBRANE PROTEIN 53"/>
    <property type="match status" value="1"/>
</dbReference>
<evidence type="ECO:0000256" key="4">
    <source>
        <dbReference type="ARBA" id="ARBA00023136"/>
    </source>
</evidence>
<dbReference type="Proteomes" id="UP001055712">
    <property type="component" value="Unassembled WGS sequence"/>
</dbReference>
<dbReference type="GO" id="GO:0005640">
    <property type="term" value="C:nuclear outer membrane"/>
    <property type="evidence" value="ECO:0007669"/>
    <property type="project" value="UniProtKB-SubCell"/>
</dbReference>
<organism evidence="8 9">
    <name type="scientific">Chlorella vulgaris</name>
    <name type="common">Green alga</name>
    <dbReference type="NCBI Taxonomy" id="3077"/>
    <lineage>
        <taxon>Eukaryota</taxon>
        <taxon>Viridiplantae</taxon>
        <taxon>Chlorophyta</taxon>
        <taxon>core chlorophytes</taxon>
        <taxon>Trebouxiophyceae</taxon>
        <taxon>Chlorellales</taxon>
        <taxon>Chlorellaceae</taxon>
        <taxon>Chlorella clade</taxon>
        <taxon>Chlorella</taxon>
    </lineage>
</organism>
<keyword evidence="4" id="KW-0472">Membrane</keyword>
<proteinExistence type="inferred from homology"/>
<dbReference type="SUPFAM" id="SSF53474">
    <property type="entry name" value="alpha/beta-Hydrolases"/>
    <property type="match status" value="1"/>
</dbReference>
<dbReference type="EMBL" id="SIDB01000006">
    <property type="protein sequence ID" value="KAI3431345.1"/>
    <property type="molecule type" value="Genomic_DNA"/>
</dbReference>
<name>A0A9D4TPJ9_CHLVU</name>
<accession>A0A9D4TPJ9</accession>
<keyword evidence="9" id="KW-1185">Reference proteome</keyword>
<keyword evidence="5" id="KW-0539">Nucleus</keyword>
<dbReference type="Pfam" id="PF05705">
    <property type="entry name" value="DUF829"/>
    <property type="match status" value="2"/>
</dbReference>
<dbReference type="AlphaFoldDB" id="A0A9D4TPJ9"/>
<dbReference type="OrthoDB" id="77878at2759"/>
<reference evidence="8" key="2">
    <citation type="submission" date="2020-11" db="EMBL/GenBank/DDBJ databases">
        <authorList>
            <person name="Cecchin M."/>
            <person name="Marcolungo L."/>
            <person name="Rossato M."/>
            <person name="Girolomoni L."/>
            <person name="Cosentino E."/>
            <person name="Cuine S."/>
            <person name="Li-Beisson Y."/>
            <person name="Delledonne M."/>
            <person name="Ballottari M."/>
        </authorList>
    </citation>
    <scope>NUCLEOTIDE SEQUENCE</scope>
    <source>
        <strain evidence="8">211/11P</strain>
        <tissue evidence="8">Whole cell</tissue>
    </source>
</reference>
<comment type="subcellular location">
    <subcellularLocation>
        <location evidence="6">Nucleus outer membrane</location>
        <topology evidence="6">Single-pass membrane protein</topology>
    </subcellularLocation>
</comment>
<dbReference type="PANTHER" id="PTHR12265">
    <property type="entry name" value="TRANSMEMBRANE PROTEIN 53"/>
    <property type="match status" value="1"/>
</dbReference>
<gene>
    <name evidence="8" type="ORF">D9Q98_004403</name>
</gene>
<evidence type="ECO:0000313" key="8">
    <source>
        <dbReference type="EMBL" id="KAI3431345.1"/>
    </source>
</evidence>
<evidence type="ECO:0000256" key="6">
    <source>
        <dbReference type="ARBA" id="ARBA00034303"/>
    </source>
</evidence>
<sequence>MGREARPVVLLLGWLGSKEQYVKKYRALWEGLGAQVFQHQPSILQTALPGVADRALLRLMSDISSRYSTLRATSGEAPPVLVHAMSNAGFVAFGTMLHLTSLANPAALPRGAPGSPAASLKPQLQTDWKSAPGAGGGAGPSQDGWQAGSPRQAATRSGEDGESSGGLCVSGSGSQGDVLSGFKQVLHHTQGIVLDSAPSQATAHIWSRGVLAAVLAQPVQEVEESHPMLLRNLHSLAERYFMLPQVARRMREVRHAWQHHVPPCPQLYLYSKSDALIPYQHIELFMEQQEAHGVCVHHHRWDDTAHCEHMRKHPEQYRSLVRSFSEHCLHGQGPPKNWI</sequence>
<dbReference type="InterPro" id="IPR029058">
    <property type="entry name" value="AB_hydrolase_fold"/>
</dbReference>